<evidence type="ECO:0000313" key="3">
    <source>
        <dbReference type="EMBL" id="SDS04218.1"/>
    </source>
</evidence>
<keyword evidence="1" id="KW-0472">Membrane</keyword>
<accession>A0A1H1NZ20</accession>
<evidence type="ECO:0000256" key="1">
    <source>
        <dbReference type="SAM" id="Phobius"/>
    </source>
</evidence>
<dbReference type="EMBL" id="LT629770">
    <property type="protein sequence ID" value="SDS04218.1"/>
    <property type="molecule type" value="Genomic_DNA"/>
</dbReference>
<evidence type="ECO:0000313" key="4">
    <source>
        <dbReference type="Proteomes" id="UP000182126"/>
    </source>
</evidence>
<keyword evidence="1" id="KW-1133">Transmembrane helix</keyword>
<dbReference type="eggNOG" id="ENOG50335SP">
    <property type="taxonomic scope" value="Bacteria"/>
</dbReference>
<feature type="domain" description="Putative Flp pilus-assembly TadG-like N-terminal" evidence="2">
    <location>
        <begin position="22"/>
        <end position="68"/>
    </location>
</feature>
<keyword evidence="1" id="KW-0812">Transmembrane</keyword>
<evidence type="ECO:0000259" key="2">
    <source>
        <dbReference type="Pfam" id="PF13400"/>
    </source>
</evidence>
<organism evidence="3 4">
    <name type="scientific">Microbacterium paraoxydans</name>
    <dbReference type="NCBI Taxonomy" id="199592"/>
    <lineage>
        <taxon>Bacteria</taxon>
        <taxon>Bacillati</taxon>
        <taxon>Actinomycetota</taxon>
        <taxon>Actinomycetes</taxon>
        <taxon>Micrococcales</taxon>
        <taxon>Microbacteriaceae</taxon>
        <taxon>Microbacterium</taxon>
    </lineage>
</organism>
<proteinExistence type="predicted"/>
<gene>
    <name evidence="3" type="ORF">SAMN04489809_0948</name>
</gene>
<feature type="transmembrane region" description="Helical" evidence="1">
    <location>
        <begin position="24"/>
        <end position="50"/>
    </location>
</feature>
<dbReference type="AlphaFoldDB" id="A0A1H1NZ20"/>
<sequence length="150" mass="15263">MGRGMRGRVPALKQHGEGDDDGSVLLLVLGYLLLALAVLFVCVCATDLYIAQKRLDGLADAAALAGADGFTLQVEGDSPRATLTDAGVAEQAAPLVLGAGFKATVVDAGTPDGVSARVTVAATWHPPLLSPFVPDGVPLQATATSRTALR</sequence>
<dbReference type="Proteomes" id="UP000182126">
    <property type="component" value="Chromosome I"/>
</dbReference>
<reference evidence="3 4" key="1">
    <citation type="submission" date="2016-10" db="EMBL/GenBank/DDBJ databases">
        <authorList>
            <person name="de Groot N.N."/>
        </authorList>
    </citation>
    <scope>NUCLEOTIDE SEQUENCE [LARGE SCALE GENOMIC DNA]</scope>
    <source>
        <strain evidence="3 4">DSM 15019</strain>
    </source>
</reference>
<dbReference type="Pfam" id="PF13400">
    <property type="entry name" value="Tad"/>
    <property type="match status" value="1"/>
</dbReference>
<dbReference type="InterPro" id="IPR028087">
    <property type="entry name" value="Tad_N"/>
</dbReference>
<protein>
    <recommendedName>
        <fullName evidence="2">Putative Flp pilus-assembly TadG-like N-terminal domain-containing protein</fullName>
    </recommendedName>
</protein>
<name>A0A1H1NZ20_9MICO</name>